<comment type="similarity">
    <text evidence="1">Belongs to the YciI family.</text>
</comment>
<comment type="caution">
    <text evidence="3">The sequence shown here is derived from an EMBL/GenBank/DDBJ whole genome shotgun (WGS) entry which is preliminary data.</text>
</comment>
<dbReference type="InterPro" id="IPR005545">
    <property type="entry name" value="YCII"/>
</dbReference>
<keyword evidence="4" id="KW-1185">Reference proteome</keyword>
<accession>A0A9W6UYU5</accession>
<evidence type="ECO:0000313" key="3">
    <source>
        <dbReference type="EMBL" id="GLW66617.1"/>
    </source>
</evidence>
<dbReference type="PANTHER" id="PTHR37828:SF1">
    <property type="entry name" value="YCII-RELATED DOMAIN-CONTAINING PROTEIN"/>
    <property type="match status" value="1"/>
</dbReference>
<sequence length="113" mass="11860">MSTLHVLRLRYLGSEEAAGPHVPAHVAYLERHHRAGTFVLSGQTVPSEHGGVIIACGVDRPEIEKIAATDPFVCAGVAEYEIMTVDAGRVDPALAGLVGDDPSRVRAPGEPPG</sequence>
<proteinExistence type="inferred from homology"/>
<dbReference type="Gene3D" id="3.30.70.1060">
    <property type="entry name" value="Dimeric alpha+beta barrel"/>
    <property type="match status" value="1"/>
</dbReference>
<dbReference type="Proteomes" id="UP001165124">
    <property type="component" value="Unassembled WGS sequence"/>
</dbReference>
<protein>
    <recommendedName>
        <fullName evidence="2">YCII-related domain-containing protein</fullName>
    </recommendedName>
</protein>
<dbReference type="RefSeq" id="WP_083950892.1">
    <property type="nucleotide sequence ID" value="NZ_BSRZ01000016.1"/>
</dbReference>
<evidence type="ECO:0000256" key="1">
    <source>
        <dbReference type="ARBA" id="ARBA00007689"/>
    </source>
</evidence>
<evidence type="ECO:0000313" key="4">
    <source>
        <dbReference type="Proteomes" id="UP001165124"/>
    </source>
</evidence>
<dbReference type="EMBL" id="BSRZ01000016">
    <property type="protein sequence ID" value="GLW66617.1"/>
    <property type="molecule type" value="Genomic_DNA"/>
</dbReference>
<dbReference type="SUPFAM" id="SSF54909">
    <property type="entry name" value="Dimeric alpha+beta barrel"/>
    <property type="match status" value="1"/>
</dbReference>
<evidence type="ECO:0000259" key="2">
    <source>
        <dbReference type="Pfam" id="PF03795"/>
    </source>
</evidence>
<reference evidence="3" key="1">
    <citation type="submission" date="2023-02" db="EMBL/GenBank/DDBJ databases">
        <title>Actinomadura rubrobrunea NBRC 14622.</title>
        <authorList>
            <person name="Ichikawa N."/>
            <person name="Sato H."/>
            <person name="Tonouchi N."/>
        </authorList>
    </citation>
    <scope>NUCLEOTIDE SEQUENCE</scope>
    <source>
        <strain evidence="3">NBRC 14622</strain>
    </source>
</reference>
<name>A0A9W6UYU5_9ACTN</name>
<feature type="domain" description="YCII-related" evidence="2">
    <location>
        <begin position="16"/>
        <end position="84"/>
    </location>
</feature>
<gene>
    <name evidence="3" type="ORF">Arub01_48610</name>
</gene>
<dbReference type="AlphaFoldDB" id="A0A9W6UYU5"/>
<dbReference type="Pfam" id="PF03795">
    <property type="entry name" value="YCII"/>
    <property type="match status" value="1"/>
</dbReference>
<dbReference type="InterPro" id="IPR011008">
    <property type="entry name" value="Dimeric_a/b-barrel"/>
</dbReference>
<organism evidence="3 4">
    <name type="scientific">Actinomadura rubrobrunea</name>
    <dbReference type="NCBI Taxonomy" id="115335"/>
    <lineage>
        <taxon>Bacteria</taxon>
        <taxon>Bacillati</taxon>
        <taxon>Actinomycetota</taxon>
        <taxon>Actinomycetes</taxon>
        <taxon>Streptosporangiales</taxon>
        <taxon>Thermomonosporaceae</taxon>
        <taxon>Actinomadura</taxon>
    </lineage>
</organism>
<dbReference type="PANTHER" id="PTHR37828">
    <property type="entry name" value="GSR2449 PROTEIN"/>
    <property type="match status" value="1"/>
</dbReference>